<evidence type="ECO:0000313" key="11">
    <source>
        <dbReference type="Proteomes" id="UP001054889"/>
    </source>
</evidence>
<keyword evidence="11" id="KW-1185">Reference proteome</keyword>
<dbReference type="GO" id="GO:0061630">
    <property type="term" value="F:ubiquitin protein ligase activity"/>
    <property type="evidence" value="ECO:0007669"/>
    <property type="project" value="UniProtKB-EC"/>
</dbReference>
<name>A0AAV5FBG2_ELECO</name>
<dbReference type="EMBL" id="BQKI01000084">
    <property type="protein sequence ID" value="GJN33014.1"/>
    <property type="molecule type" value="Genomic_DNA"/>
</dbReference>
<proteinExistence type="inferred from homology"/>
<comment type="catalytic activity">
    <reaction evidence="1">
        <text>S-ubiquitinyl-[E2 ubiquitin-conjugating enzyme]-L-cysteine + [acceptor protein]-L-lysine = [E2 ubiquitin-conjugating enzyme]-L-cysteine + N(6)-ubiquitinyl-[acceptor protein]-L-lysine.</text>
        <dbReference type="EC" id="2.3.2.27"/>
    </reaction>
</comment>
<feature type="transmembrane region" description="Helical" evidence="8">
    <location>
        <begin position="76"/>
        <end position="96"/>
    </location>
</feature>
<evidence type="ECO:0000256" key="2">
    <source>
        <dbReference type="ARBA" id="ARBA00012483"/>
    </source>
</evidence>
<feature type="domain" description="RING-type" evidence="9">
    <location>
        <begin position="309"/>
        <end position="354"/>
    </location>
</feature>
<keyword evidence="3" id="KW-0479">Metal-binding</keyword>
<feature type="transmembrane region" description="Helical" evidence="8">
    <location>
        <begin position="135"/>
        <end position="154"/>
    </location>
</feature>
<keyword evidence="5" id="KW-0862">Zinc</keyword>
<evidence type="ECO:0000256" key="5">
    <source>
        <dbReference type="ARBA" id="ARBA00022833"/>
    </source>
</evidence>
<dbReference type="Proteomes" id="UP001054889">
    <property type="component" value="Unassembled WGS sequence"/>
</dbReference>
<evidence type="ECO:0000259" key="9">
    <source>
        <dbReference type="PROSITE" id="PS50089"/>
    </source>
</evidence>
<dbReference type="InterPro" id="IPR013083">
    <property type="entry name" value="Znf_RING/FYVE/PHD"/>
</dbReference>
<reference evidence="10" key="1">
    <citation type="journal article" date="2018" name="DNA Res.">
        <title>Multiple hybrid de novo genome assembly of finger millet, an orphan allotetraploid crop.</title>
        <authorList>
            <person name="Hatakeyama M."/>
            <person name="Aluri S."/>
            <person name="Balachadran M.T."/>
            <person name="Sivarajan S.R."/>
            <person name="Patrignani A."/>
            <person name="Gruter S."/>
            <person name="Poveda L."/>
            <person name="Shimizu-Inatsugi R."/>
            <person name="Baeten J."/>
            <person name="Francoijs K.J."/>
            <person name="Nataraja K.N."/>
            <person name="Reddy Y.A.N."/>
            <person name="Phadnis S."/>
            <person name="Ravikumar R.L."/>
            <person name="Schlapbach R."/>
            <person name="Sreeman S.M."/>
            <person name="Shimizu K.K."/>
        </authorList>
    </citation>
    <scope>NUCLEOTIDE SEQUENCE</scope>
</reference>
<dbReference type="PANTHER" id="PTHR14155">
    <property type="entry name" value="RING FINGER DOMAIN-CONTAINING"/>
    <property type="match status" value="1"/>
</dbReference>
<organism evidence="10 11">
    <name type="scientific">Eleusine coracana subsp. coracana</name>
    <dbReference type="NCBI Taxonomy" id="191504"/>
    <lineage>
        <taxon>Eukaryota</taxon>
        <taxon>Viridiplantae</taxon>
        <taxon>Streptophyta</taxon>
        <taxon>Embryophyta</taxon>
        <taxon>Tracheophyta</taxon>
        <taxon>Spermatophyta</taxon>
        <taxon>Magnoliopsida</taxon>
        <taxon>Liliopsida</taxon>
        <taxon>Poales</taxon>
        <taxon>Poaceae</taxon>
        <taxon>PACMAD clade</taxon>
        <taxon>Chloridoideae</taxon>
        <taxon>Cynodonteae</taxon>
        <taxon>Eleusininae</taxon>
        <taxon>Eleusine</taxon>
    </lineage>
</organism>
<feature type="transmembrane region" description="Helical" evidence="8">
    <location>
        <begin position="204"/>
        <end position="226"/>
    </location>
</feature>
<evidence type="ECO:0000256" key="1">
    <source>
        <dbReference type="ARBA" id="ARBA00000900"/>
    </source>
</evidence>
<gene>
    <name evidence="10" type="primary">gb21570</name>
    <name evidence="10" type="ORF">PR202_gb21570</name>
</gene>
<dbReference type="SMART" id="SM00184">
    <property type="entry name" value="RING"/>
    <property type="match status" value="2"/>
</dbReference>
<comment type="similarity">
    <text evidence="6">Belongs to the RING-type zinc finger family. ATL subfamily.</text>
</comment>
<dbReference type="InterPro" id="IPR001841">
    <property type="entry name" value="Znf_RING"/>
</dbReference>
<feature type="transmembrane region" description="Helical" evidence="8">
    <location>
        <begin position="161"/>
        <end position="184"/>
    </location>
</feature>
<dbReference type="AlphaFoldDB" id="A0AAV5FBG2"/>
<accession>A0AAV5FBG2</accession>
<evidence type="ECO:0000256" key="8">
    <source>
        <dbReference type="SAM" id="Phobius"/>
    </source>
</evidence>
<evidence type="ECO:0000256" key="4">
    <source>
        <dbReference type="ARBA" id="ARBA00022771"/>
    </source>
</evidence>
<keyword evidence="8" id="KW-0472">Membrane</keyword>
<comment type="caution">
    <text evidence="10">The sequence shown here is derived from an EMBL/GenBank/DDBJ whole genome shotgun (WGS) entry which is preliminary data.</text>
</comment>
<dbReference type="EC" id="2.3.2.27" evidence="2"/>
<keyword evidence="8" id="KW-0812">Transmembrane</keyword>
<evidence type="ECO:0000313" key="10">
    <source>
        <dbReference type="EMBL" id="GJN33014.1"/>
    </source>
</evidence>
<dbReference type="PANTHER" id="PTHR14155:SF627">
    <property type="entry name" value="OS06G0192800 PROTEIN"/>
    <property type="match status" value="1"/>
</dbReference>
<dbReference type="Gene3D" id="3.30.40.10">
    <property type="entry name" value="Zinc/RING finger domain, C3HC4 (zinc finger)"/>
    <property type="match status" value="2"/>
</dbReference>
<reference evidence="10" key="2">
    <citation type="submission" date="2021-12" db="EMBL/GenBank/DDBJ databases">
        <title>Resequencing data analysis of finger millet.</title>
        <authorList>
            <person name="Hatakeyama M."/>
            <person name="Aluri S."/>
            <person name="Balachadran M.T."/>
            <person name="Sivarajan S.R."/>
            <person name="Poveda L."/>
            <person name="Shimizu-Inatsugi R."/>
            <person name="Schlapbach R."/>
            <person name="Sreeman S.M."/>
            <person name="Shimizu K.K."/>
        </authorList>
    </citation>
    <scope>NUCLEOTIDE SEQUENCE</scope>
</reference>
<feature type="transmembrane region" description="Helical" evidence="8">
    <location>
        <begin position="36"/>
        <end position="56"/>
    </location>
</feature>
<feature type="domain" description="RING-type" evidence="9">
    <location>
        <begin position="367"/>
        <end position="411"/>
    </location>
</feature>
<protein>
    <recommendedName>
        <fullName evidence="2">RING-type E3 ubiquitin transferase</fullName>
        <ecNumber evidence="2">2.3.2.27</ecNumber>
    </recommendedName>
</protein>
<feature type="transmembrane region" description="Helical" evidence="8">
    <location>
        <begin position="108"/>
        <end position="129"/>
    </location>
</feature>
<evidence type="ECO:0000256" key="3">
    <source>
        <dbReference type="ARBA" id="ARBA00022723"/>
    </source>
</evidence>
<evidence type="ECO:0000256" key="6">
    <source>
        <dbReference type="ARBA" id="ARBA00024209"/>
    </source>
</evidence>
<sequence length="436" mass="46011">MAIAETTAIRKLLHGARGVAAFSFSLDGLRQLTSGFFTDILAGLAHLLVLPLEALWRLLVAAVSGVAGFLPRVLAALWHLLVAAAGAIGSGLVGLWRLAAGFIPRLFAALWHILVAAAGATGSGLGGLWRLVAGLFPHLFSALAGLWHLAAGFVPRILAALWHLLVAAAGAIGSGLGGLCRLVASLLHLLLVVPLETVWQWAQPAAAAALRYALAAAAALVLVALVRRFGPAVCAAAVGACRAVARAARYLVLGLRFVGARVSCYLARGLSFVGARAASFLLRHCGRHRQQDDDEDVEDADVGTGDDVCAVCLAELHDGAGETLRRRLHPCGHAFHRDCVDRWLRDHDTCPLCRAPVQAHATGDDVCAVCLAELRDGAGETRRLLHPCGHAFHQGCIDPWLRYHGTCPLCRAPVQAPGEDARTEEAEGHVINQSAR</sequence>
<dbReference type="InterPro" id="IPR053238">
    <property type="entry name" value="RING-H2_zinc_finger"/>
</dbReference>
<dbReference type="CDD" id="cd16454">
    <property type="entry name" value="RING-H2_PA-TM-RING"/>
    <property type="match status" value="1"/>
</dbReference>
<keyword evidence="8" id="KW-1133">Transmembrane helix</keyword>
<dbReference type="GO" id="GO:0008270">
    <property type="term" value="F:zinc ion binding"/>
    <property type="evidence" value="ECO:0007669"/>
    <property type="project" value="UniProtKB-KW"/>
</dbReference>
<keyword evidence="4 7" id="KW-0863">Zinc-finger</keyword>
<dbReference type="SUPFAM" id="SSF57850">
    <property type="entry name" value="RING/U-box"/>
    <property type="match status" value="2"/>
</dbReference>
<dbReference type="PROSITE" id="PS50089">
    <property type="entry name" value="ZF_RING_2"/>
    <property type="match status" value="2"/>
</dbReference>
<dbReference type="SMART" id="SM00744">
    <property type="entry name" value="RINGv"/>
    <property type="match status" value="1"/>
</dbReference>
<dbReference type="Pfam" id="PF13639">
    <property type="entry name" value="zf-RING_2"/>
    <property type="match status" value="2"/>
</dbReference>
<dbReference type="InterPro" id="IPR011016">
    <property type="entry name" value="Znf_RING-CH"/>
</dbReference>
<evidence type="ECO:0000256" key="7">
    <source>
        <dbReference type="PROSITE-ProRule" id="PRU00175"/>
    </source>
</evidence>